<evidence type="ECO:0000313" key="2">
    <source>
        <dbReference type="Proteomes" id="UP000814033"/>
    </source>
</evidence>
<organism evidence="1 2">
    <name type="scientific">Auriscalpium vulgare</name>
    <dbReference type="NCBI Taxonomy" id="40419"/>
    <lineage>
        <taxon>Eukaryota</taxon>
        <taxon>Fungi</taxon>
        <taxon>Dikarya</taxon>
        <taxon>Basidiomycota</taxon>
        <taxon>Agaricomycotina</taxon>
        <taxon>Agaricomycetes</taxon>
        <taxon>Russulales</taxon>
        <taxon>Auriscalpiaceae</taxon>
        <taxon>Auriscalpium</taxon>
    </lineage>
</organism>
<sequence length="296" mass="32187">MASRREPMWYCHECHAEMRPLMVPDPHCASCNGTFVEKIEGETDDPREFQASGPAIDVDDAGADLGFESFLTNLTRLMGQGAREQPAANTGASSVPPNRERSNAGVRLEFSRGSSGGTRTWVLGGSPTLGGTRRPSGASGPSGGDSPAIAGPLMAQYLLSMLSQRSQRDGREDPFGGFNMFGRTGGPEDGRWGDYVFNQEALDQIITQMMENSNSHGPVPATDEVMQKLDRQVLEENSPTLERDCAVCKEQFSLHTEDPDEQVVVTLPCKHPFHEGCIIPWLKSSGTCPVCRYASF</sequence>
<proteinExistence type="predicted"/>
<reference evidence="1" key="1">
    <citation type="submission" date="2021-02" db="EMBL/GenBank/DDBJ databases">
        <authorList>
            <consortium name="DOE Joint Genome Institute"/>
            <person name="Ahrendt S."/>
            <person name="Looney B.P."/>
            <person name="Miyauchi S."/>
            <person name="Morin E."/>
            <person name="Drula E."/>
            <person name="Courty P.E."/>
            <person name="Chicoki N."/>
            <person name="Fauchery L."/>
            <person name="Kohler A."/>
            <person name="Kuo A."/>
            <person name="Labutti K."/>
            <person name="Pangilinan J."/>
            <person name="Lipzen A."/>
            <person name="Riley R."/>
            <person name="Andreopoulos W."/>
            <person name="He G."/>
            <person name="Johnson J."/>
            <person name="Barry K.W."/>
            <person name="Grigoriev I.V."/>
            <person name="Nagy L."/>
            <person name="Hibbett D."/>
            <person name="Henrissat B."/>
            <person name="Matheny P.B."/>
            <person name="Labbe J."/>
            <person name="Martin F."/>
        </authorList>
    </citation>
    <scope>NUCLEOTIDE SEQUENCE</scope>
    <source>
        <strain evidence="1">FP105234-sp</strain>
    </source>
</reference>
<name>A0ACB8RQT5_9AGAM</name>
<comment type="caution">
    <text evidence="1">The sequence shown here is derived from an EMBL/GenBank/DDBJ whole genome shotgun (WGS) entry which is preliminary data.</text>
</comment>
<reference evidence="1" key="2">
    <citation type="journal article" date="2022" name="New Phytol.">
        <title>Evolutionary transition to the ectomycorrhizal habit in the genomes of a hyperdiverse lineage of mushroom-forming fungi.</title>
        <authorList>
            <person name="Looney B."/>
            <person name="Miyauchi S."/>
            <person name="Morin E."/>
            <person name="Drula E."/>
            <person name="Courty P.E."/>
            <person name="Kohler A."/>
            <person name="Kuo A."/>
            <person name="LaButti K."/>
            <person name="Pangilinan J."/>
            <person name="Lipzen A."/>
            <person name="Riley R."/>
            <person name="Andreopoulos W."/>
            <person name="He G."/>
            <person name="Johnson J."/>
            <person name="Nolan M."/>
            <person name="Tritt A."/>
            <person name="Barry K.W."/>
            <person name="Grigoriev I.V."/>
            <person name="Nagy L.G."/>
            <person name="Hibbett D."/>
            <person name="Henrissat B."/>
            <person name="Matheny P.B."/>
            <person name="Labbe J."/>
            <person name="Martin F.M."/>
        </authorList>
    </citation>
    <scope>NUCLEOTIDE SEQUENCE</scope>
    <source>
        <strain evidence="1">FP105234-sp</strain>
    </source>
</reference>
<protein>
    <submittedName>
        <fullName evidence="1">Uncharacterized protein</fullName>
    </submittedName>
</protein>
<dbReference type="Proteomes" id="UP000814033">
    <property type="component" value="Unassembled WGS sequence"/>
</dbReference>
<evidence type="ECO:0000313" key="1">
    <source>
        <dbReference type="EMBL" id="KAI0046629.1"/>
    </source>
</evidence>
<gene>
    <name evidence="1" type="ORF">FA95DRAFT_1542337</name>
</gene>
<dbReference type="EMBL" id="MU275921">
    <property type="protein sequence ID" value="KAI0046629.1"/>
    <property type="molecule type" value="Genomic_DNA"/>
</dbReference>
<keyword evidence="2" id="KW-1185">Reference proteome</keyword>
<accession>A0ACB8RQT5</accession>